<comment type="caution">
    <text evidence="6">The sequence shown here is derived from an EMBL/GenBank/DDBJ whole genome shotgun (WGS) entry which is preliminary data.</text>
</comment>
<dbReference type="InterPro" id="IPR023995">
    <property type="entry name" value="HemZ"/>
</dbReference>
<dbReference type="InterPro" id="IPR013785">
    <property type="entry name" value="Aldolase_TIM"/>
</dbReference>
<reference evidence="6 7" key="1">
    <citation type="submission" date="2020-01" db="EMBL/GenBank/DDBJ databases">
        <title>Anaeroalcalibacter tamaniensis gen. nov., sp. nov., moderately halophilic strictly anaerobic fermenter bacterium from mud volcano of Taman peninsula.</title>
        <authorList>
            <person name="Frolova A."/>
            <person name="Merkel A.Y."/>
            <person name="Slobodkin A.I."/>
        </authorList>
    </citation>
    <scope>NUCLEOTIDE SEQUENCE [LARGE SCALE GENOMIC DNA]</scope>
    <source>
        <strain evidence="6 7">F-3ap</strain>
    </source>
</reference>
<organism evidence="6 7">
    <name type="scientific">Anaerotalea alkaliphila</name>
    <dbReference type="NCBI Taxonomy" id="2662126"/>
    <lineage>
        <taxon>Bacteria</taxon>
        <taxon>Bacillati</taxon>
        <taxon>Bacillota</taxon>
        <taxon>Clostridia</taxon>
        <taxon>Eubacteriales</taxon>
        <taxon>Anaerotalea</taxon>
    </lineage>
</organism>
<dbReference type="Proteomes" id="UP000461585">
    <property type="component" value="Unassembled WGS sequence"/>
</dbReference>
<dbReference type="PROSITE" id="PS51918">
    <property type="entry name" value="RADICAL_SAM"/>
    <property type="match status" value="1"/>
</dbReference>
<dbReference type="Gene3D" id="3.20.20.70">
    <property type="entry name" value="Aldolase class I"/>
    <property type="match status" value="1"/>
</dbReference>
<dbReference type="SUPFAM" id="SSF102114">
    <property type="entry name" value="Radical SAM enzymes"/>
    <property type="match status" value="1"/>
</dbReference>
<dbReference type="AlphaFoldDB" id="A0A7X5HVV4"/>
<dbReference type="GO" id="GO:0006779">
    <property type="term" value="P:porphyrin-containing compound biosynthetic process"/>
    <property type="evidence" value="ECO:0007669"/>
    <property type="project" value="TreeGrafter"/>
</dbReference>
<proteinExistence type="predicted"/>
<dbReference type="InterPro" id="IPR006638">
    <property type="entry name" value="Elp3/MiaA/NifB-like_rSAM"/>
</dbReference>
<evidence type="ECO:0000313" key="7">
    <source>
        <dbReference type="Proteomes" id="UP000461585"/>
    </source>
</evidence>
<dbReference type="SFLD" id="SFLDG01082">
    <property type="entry name" value="B12-binding_domain_containing"/>
    <property type="match status" value="1"/>
</dbReference>
<gene>
    <name evidence="6" type="primary">hemZ</name>
    <name evidence="6" type="ORF">GXN74_07555</name>
</gene>
<keyword evidence="2" id="KW-0479">Metal-binding</keyword>
<dbReference type="EC" id="1.3.98.3" evidence="6"/>
<name>A0A7X5HVV4_9FIRM</name>
<dbReference type="SMART" id="SM00729">
    <property type="entry name" value="Elp3"/>
    <property type="match status" value="1"/>
</dbReference>
<dbReference type="GO" id="GO:0051539">
    <property type="term" value="F:4 iron, 4 sulfur cluster binding"/>
    <property type="evidence" value="ECO:0007669"/>
    <property type="project" value="TreeGrafter"/>
</dbReference>
<dbReference type="PANTHER" id="PTHR13932">
    <property type="entry name" value="COPROPORPHYRINIGEN III OXIDASE"/>
    <property type="match status" value="1"/>
</dbReference>
<evidence type="ECO:0000256" key="1">
    <source>
        <dbReference type="ARBA" id="ARBA00022691"/>
    </source>
</evidence>
<dbReference type="CDD" id="cd01335">
    <property type="entry name" value="Radical_SAM"/>
    <property type="match status" value="1"/>
</dbReference>
<dbReference type="SFLD" id="SFLDG01065">
    <property type="entry name" value="anaerobic_coproporphyrinogen-I"/>
    <property type="match status" value="1"/>
</dbReference>
<feature type="domain" description="Radical SAM core" evidence="5">
    <location>
        <begin position="154"/>
        <end position="396"/>
    </location>
</feature>
<keyword evidence="7" id="KW-1185">Reference proteome</keyword>
<accession>A0A7X5HVV4</accession>
<evidence type="ECO:0000256" key="3">
    <source>
        <dbReference type="ARBA" id="ARBA00023004"/>
    </source>
</evidence>
<evidence type="ECO:0000256" key="4">
    <source>
        <dbReference type="ARBA" id="ARBA00023014"/>
    </source>
</evidence>
<dbReference type="NCBIfam" id="TIGR03994">
    <property type="entry name" value="rSAM_HemZ"/>
    <property type="match status" value="1"/>
</dbReference>
<dbReference type="EMBL" id="JAAEEH010000017">
    <property type="protein sequence ID" value="NDL67600.1"/>
    <property type="molecule type" value="Genomic_DNA"/>
</dbReference>
<keyword evidence="6" id="KW-0560">Oxidoreductase</keyword>
<dbReference type="RefSeq" id="WP_162370327.1">
    <property type="nucleotide sequence ID" value="NZ_JAAEEH010000017.1"/>
</dbReference>
<dbReference type="InterPro" id="IPR058240">
    <property type="entry name" value="rSAM_sf"/>
</dbReference>
<dbReference type="SFLD" id="SFLDS00029">
    <property type="entry name" value="Radical_SAM"/>
    <property type="match status" value="1"/>
</dbReference>
<protein>
    <submittedName>
        <fullName evidence="6">Coproporphyrinogen dehydrogenase HemZ</fullName>
        <ecNumber evidence="6">1.3.98.3</ecNumber>
    </submittedName>
</protein>
<dbReference type="InterPro" id="IPR034505">
    <property type="entry name" value="Coproporphyrinogen-III_oxidase"/>
</dbReference>
<evidence type="ECO:0000313" key="6">
    <source>
        <dbReference type="EMBL" id="NDL67600.1"/>
    </source>
</evidence>
<dbReference type="PANTHER" id="PTHR13932:SF1">
    <property type="entry name" value="OXYGEN-INDEPENDENT COPROPORPHYRINOGEN-III OXIDASE-LIKE PROTEIN HEMZ"/>
    <property type="match status" value="1"/>
</dbReference>
<sequence>MKIWISEPAYAYDAKTLLHALYKGQEILVDMVKESSDWSIDCRDDFLLVESPWGSREVRWNEEGSCFYRSFSGDRKKREKFAFKHLVYNLYLEGGGAPLPWGVLTGIRPTKIVLEHLREGSLDTLGEVLARNYRISPEKIRLLEEIAAAEQEVLQGGEPEDMSVYVGIPFCPTRCLYCSFTAYPMAKNRHLARPYVDALVREVGETRELWSGKAGKRIRSLYIGGGTPTALDEEDLEHLLEKLSALLPWEGLEEITVEAGRPDTITREKLEILRKYGIHRISINPQTMNQKTLDRIGREHTVRDVEETFRMAREMGFDRINMDLILGLSGEGLEEVRHTFREVEKLAPDNLTVHTLAVKRASRLKEEEDLQEFPGEDKVAAMVEIAREAAREMGLAPYYMYRQKNMVGSHENIGYARPGTACVYNVVVMEEVQTVLAYGAGAITKVVHPRENRIERIENVKNLEQYLERIQEMIDRKMEYFL</sequence>
<dbReference type="SFLD" id="SFLDF00310">
    <property type="entry name" value="oxygen-independent_coproporphy"/>
    <property type="match status" value="1"/>
</dbReference>
<keyword evidence="1" id="KW-0949">S-adenosyl-L-methionine</keyword>
<keyword evidence="3" id="KW-0408">Iron</keyword>
<evidence type="ECO:0000256" key="2">
    <source>
        <dbReference type="ARBA" id="ARBA00022723"/>
    </source>
</evidence>
<dbReference type="GO" id="GO:0051989">
    <property type="term" value="F:coproporphyrinogen dehydrogenase activity"/>
    <property type="evidence" value="ECO:0007669"/>
    <property type="project" value="UniProtKB-EC"/>
</dbReference>
<dbReference type="GO" id="GO:0005737">
    <property type="term" value="C:cytoplasm"/>
    <property type="evidence" value="ECO:0007669"/>
    <property type="project" value="TreeGrafter"/>
</dbReference>
<dbReference type="Pfam" id="PF04055">
    <property type="entry name" value="Radical_SAM"/>
    <property type="match status" value="1"/>
</dbReference>
<keyword evidence="4" id="KW-0411">Iron-sulfur</keyword>
<dbReference type="GO" id="GO:0046872">
    <property type="term" value="F:metal ion binding"/>
    <property type="evidence" value="ECO:0007669"/>
    <property type="project" value="UniProtKB-KW"/>
</dbReference>
<evidence type="ECO:0000259" key="5">
    <source>
        <dbReference type="PROSITE" id="PS51918"/>
    </source>
</evidence>
<dbReference type="InterPro" id="IPR007197">
    <property type="entry name" value="rSAM"/>
</dbReference>